<organism evidence="14 15">
    <name type="scientific">Paraburkholderia diazotrophica</name>
    <dbReference type="NCBI Taxonomy" id="667676"/>
    <lineage>
        <taxon>Bacteria</taxon>
        <taxon>Pseudomonadati</taxon>
        <taxon>Pseudomonadota</taxon>
        <taxon>Betaproteobacteria</taxon>
        <taxon>Burkholderiales</taxon>
        <taxon>Burkholderiaceae</taxon>
        <taxon>Paraburkholderia</taxon>
    </lineage>
</organism>
<keyword evidence="5" id="KW-0067">ATP-binding</keyword>
<dbReference type="InterPro" id="IPR027417">
    <property type="entry name" value="P-loop_NTPase"/>
</dbReference>
<dbReference type="EMBL" id="FNYE01000044">
    <property type="protein sequence ID" value="SEK09409.1"/>
    <property type="molecule type" value="Genomic_DNA"/>
</dbReference>
<dbReference type="SUPFAM" id="SSF52540">
    <property type="entry name" value="P-loop containing nucleoside triphosphate hydrolases"/>
    <property type="match status" value="1"/>
</dbReference>
<evidence type="ECO:0000256" key="10">
    <source>
        <dbReference type="ARBA" id="ARBA00023163"/>
    </source>
</evidence>
<dbReference type="CDD" id="cd00009">
    <property type="entry name" value="AAA"/>
    <property type="match status" value="1"/>
</dbReference>
<sequence>MPHFHLNESPPDFDVVYEVVKTLVSSRDAERTLDKSLRYLSYALGWRSAFIAVTEPDGHLCSLCSTGLSEGWRDRARFLSGEGIVGRLHSSDAAVVVPELNEEPLFADDIGAVGGSEGEHVALLGTPIRHEGRPLGVLVAFCENPDGKRTFGDDLQLMKIVAAPMAQALLLHRDEKAMHDGAEPVRRPRKETIRAYQLDNTIGASAAMQQVFAQVHQVAPARTTVLLRGESGTGKELIARSICRLSPRKEQPFIAVNCAALTETLLESELFGHEKGAFTGAQSQRKGRFELAHGGTLFLDEIGDISSSFQAKLLRVLQEREFERVGGATPVRVDVRLIVATNRNLERMVRDGEFRADLYYRINVVSILLPPLRERREDIPAMAQYFLDRFNRDNGRLLRFSDEALRVLSNCYWPGNVRELENCVERTATMTHHDIIDRLSFLCEIDQCLTKVLHHIEREDAVRPGPSSNLVASEAPNALASGHAADLNGGRFDVPGGDGRPEGERERLVWAMERCGWVQAKAARLLGITPRQIGYALRKHEIEVRRF</sequence>
<dbReference type="Pfam" id="PF02954">
    <property type="entry name" value="HTH_8"/>
    <property type="match status" value="1"/>
</dbReference>
<evidence type="ECO:0000256" key="6">
    <source>
        <dbReference type="ARBA" id="ARBA00023012"/>
    </source>
</evidence>
<dbReference type="Pfam" id="PF01590">
    <property type="entry name" value="GAF"/>
    <property type="match status" value="1"/>
</dbReference>
<evidence type="ECO:0000256" key="11">
    <source>
        <dbReference type="ARBA" id="ARBA00023231"/>
    </source>
</evidence>
<dbReference type="InterPro" id="IPR003018">
    <property type="entry name" value="GAF"/>
</dbReference>
<keyword evidence="4" id="KW-0547">Nucleotide-binding</keyword>
<evidence type="ECO:0000256" key="2">
    <source>
        <dbReference type="ARBA" id="ARBA00011135"/>
    </source>
</evidence>
<dbReference type="FunFam" id="3.40.50.300:FF:000006">
    <property type="entry name" value="DNA-binding transcriptional regulator NtrC"/>
    <property type="match status" value="1"/>
</dbReference>
<dbReference type="OrthoDB" id="9761705at2"/>
<dbReference type="PROSITE" id="PS00688">
    <property type="entry name" value="SIGMA54_INTERACT_3"/>
    <property type="match status" value="1"/>
</dbReference>
<dbReference type="PANTHER" id="PTHR32071">
    <property type="entry name" value="TRANSCRIPTIONAL REGULATORY PROTEIN"/>
    <property type="match status" value="1"/>
</dbReference>
<dbReference type="PROSITE" id="PS50045">
    <property type="entry name" value="SIGMA54_INTERACT_4"/>
    <property type="match status" value="1"/>
</dbReference>
<dbReference type="GO" id="GO:0009399">
    <property type="term" value="P:nitrogen fixation"/>
    <property type="evidence" value="ECO:0007669"/>
    <property type="project" value="UniProtKB-UniRule"/>
</dbReference>
<dbReference type="RefSeq" id="WP_090873239.1">
    <property type="nucleotide sequence ID" value="NZ_FNYE01000044.1"/>
</dbReference>
<dbReference type="InterPro" id="IPR002197">
    <property type="entry name" value="HTH_Fis"/>
</dbReference>
<dbReference type="InterPro" id="IPR025662">
    <property type="entry name" value="Sigma_54_int_dom_ATP-bd_1"/>
</dbReference>
<protein>
    <recommendedName>
        <fullName evidence="3 12">Nif-specific regulatory protein</fullName>
    </recommendedName>
</protein>
<reference evidence="15" key="1">
    <citation type="submission" date="2016-10" db="EMBL/GenBank/DDBJ databases">
        <authorList>
            <person name="Varghese N."/>
            <person name="Submissions S."/>
        </authorList>
    </citation>
    <scope>NUCLEOTIDE SEQUENCE [LARGE SCALE GENOMIC DNA]</scope>
    <source>
        <strain evidence="15">LMG 26031</strain>
    </source>
</reference>
<dbReference type="STRING" id="667676.SAMN05192539_104418"/>
<evidence type="ECO:0000256" key="8">
    <source>
        <dbReference type="ARBA" id="ARBA00023125"/>
    </source>
</evidence>
<dbReference type="SMART" id="SM00382">
    <property type="entry name" value="AAA"/>
    <property type="match status" value="1"/>
</dbReference>
<evidence type="ECO:0000256" key="7">
    <source>
        <dbReference type="ARBA" id="ARBA00023015"/>
    </source>
</evidence>
<dbReference type="InterPro" id="IPR029016">
    <property type="entry name" value="GAF-like_dom_sf"/>
</dbReference>
<keyword evidence="11 12" id="KW-0535">Nitrogen fixation</keyword>
<evidence type="ECO:0000256" key="12">
    <source>
        <dbReference type="RuleBase" id="RU368029"/>
    </source>
</evidence>
<name>A0A1H7E681_9BURK</name>
<dbReference type="SUPFAM" id="SSF55781">
    <property type="entry name" value="GAF domain-like"/>
    <property type="match status" value="1"/>
</dbReference>
<comment type="subunit">
    <text evidence="2 12">Interacts with sigma-54.</text>
</comment>
<dbReference type="GO" id="GO:0005524">
    <property type="term" value="F:ATP binding"/>
    <property type="evidence" value="ECO:0007669"/>
    <property type="project" value="UniProtKB-KW"/>
</dbReference>
<evidence type="ECO:0000313" key="14">
    <source>
        <dbReference type="EMBL" id="SEK09409.1"/>
    </source>
</evidence>
<dbReference type="GO" id="GO:0000160">
    <property type="term" value="P:phosphorelay signal transduction system"/>
    <property type="evidence" value="ECO:0007669"/>
    <property type="project" value="UniProtKB-UniRule"/>
</dbReference>
<keyword evidence="10 12" id="KW-0804">Transcription</keyword>
<evidence type="ECO:0000256" key="1">
    <source>
        <dbReference type="ARBA" id="ARBA00002167"/>
    </source>
</evidence>
<dbReference type="Proteomes" id="UP000198866">
    <property type="component" value="Unassembled WGS sequence"/>
</dbReference>
<dbReference type="InterPro" id="IPR002078">
    <property type="entry name" value="Sigma_54_int"/>
</dbReference>
<dbReference type="SUPFAM" id="SSF46689">
    <property type="entry name" value="Homeodomain-like"/>
    <property type="match status" value="1"/>
</dbReference>
<dbReference type="InterPro" id="IPR025943">
    <property type="entry name" value="Sigma_54_int_dom_ATP-bd_2"/>
</dbReference>
<dbReference type="InterPro" id="IPR003593">
    <property type="entry name" value="AAA+_ATPase"/>
</dbReference>
<dbReference type="InterPro" id="IPR058031">
    <property type="entry name" value="AAA_lid_NorR"/>
</dbReference>
<dbReference type="Gene3D" id="1.10.10.60">
    <property type="entry name" value="Homeodomain-like"/>
    <property type="match status" value="1"/>
</dbReference>
<evidence type="ECO:0000256" key="9">
    <source>
        <dbReference type="ARBA" id="ARBA00023159"/>
    </source>
</evidence>
<evidence type="ECO:0000259" key="13">
    <source>
        <dbReference type="PROSITE" id="PS50045"/>
    </source>
</evidence>
<dbReference type="Pfam" id="PF00158">
    <property type="entry name" value="Sigma54_activat"/>
    <property type="match status" value="1"/>
</dbReference>
<dbReference type="Pfam" id="PF25601">
    <property type="entry name" value="AAA_lid_14"/>
    <property type="match status" value="1"/>
</dbReference>
<dbReference type="Gene3D" id="3.30.450.40">
    <property type="match status" value="1"/>
</dbReference>
<dbReference type="NCBIfam" id="TIGR01817">
    <property type="entry name" value="nifA"/>
    <property type="match status" value="1"/>
</dbReference>
<dbReference type="Gene3D" id="1.10.8.60">
    <property type="match status" value="1"/>
</dbReference>
<keyword evidence="6 12" id="KW-0902">Two-component regulatory system</keyword>
<keyword evidence="9 12" id="KW-0010">Activator</keyword>
<dbReference type="InterPro" id="IPR010113">
    <property type="entry name" value="Nif-specific_regulatory_prot"/>
</dbReference>
<dbReference type="InterPro" id="IPR009057">
    <property type="entry name" value="Homeodomain-like_sf"/>
</dbReference>
<evidence type="ECO:0000313" key="15">
    <source>
        <dbReference type="Proteomes" id="UP000198866"/>
    </source>
</evidence>
<comment type="function">
    <text evidence="1 12">Required for activation of most nif operons, which are directly involved in nitrogen fixation.</text>
</comment>
<dbReference type="PROSITE" id="PS00675">
    <property type="entry name" value="SIGMA54_INTERACT_1"/>
    <property type="match status" value="1"/>
</dbReference>
<dbReference type="GO" id="GO:0043565">
    <property type="term" value="F:sequence-specific DNA binding"/>
    <property type="evidence" value="ECO:0007669"/>
    <property type="project" value="InterPro"/>
</dbReference>
<evidence type="ECO:0000256" key="3">
    <source>
        <dbReference type="ARBA" id="ARBA00015308"/>
    </source>
</evidence>
<gene>
    <name evidence="14" type="ORF">SAMN05192539_104418</name>
</gene>
<dbReference type="SMART" id="SM00065">
    <property type="entry name" value="GAF"/>
    <property type="match status" value="1"/>
</dbReference>
<dbReference type="PANTHER" id="PTHR32071:SF117">
    <property type="entry name" value="PTS-DEPENDENT DIHYDROXYACETONE KINASE OPERON REGULATORY PROTEIN-RELATED"/>
    <property type="match status" value="1"/>
</dbReference>
<evidence type="ECO:0000256" key="5">
    <source>
        <dbReference type="ARBA" id="ARBA00022840"/>
    </source>
</evidence>
<dbReference type="InterPro" id="IPR025944">
    <property type="entry name" value="Sigma_54_int_dom_CS"/>
</dbReference>
<keyword evidence="15" id="KW-1185">Reference proteome</keyword>
<feature type="domain" description="Sigma-54 factor interaction" evidence="13">
    <location>
        <begin position="201"/>
        <end position="429"/>
    </location>
</feature>
<keyword evidence="8 12" id="KW-0238">DNA-binding</keyword>
<dbReference type="PROSITE" id="PS00676">
    <property type="entry name" value="SIGMA54_INTERACT_2"/>
    <property type="match status" value="1"/>
</dbReference>
<dbReference type="Gene3D" id="3.40.50.300">
    <property type="entry name" value="P-loop containing nucleotide triphosphate hydrolases"/>
    <property type="match status" value="1"/>
</dbReference>
<proteinExistence type="predicted"/>
<dbReference type="GO" id="GO:0003700">
    <property type="term" value="F:DNA-binding transcription factor activity"/>
    <property type="evidence" value="ECO:0007669"/>
    <property type="project" value="UniProtKB-UniRule"/>
</dbReference>
<dbReference type="AlphaFoldDB" id="A0A1H7E681"/>
<dbReference type="PRINTS" id="PR01590">
    <property type="entry name" value="HTHFIS"/>
</dbReference>
<accession>A0A1H7E681</accession>
<evidence type="ECO:0000256" key="4">
    <source>
        <dbReference type="ARBA" id="ARBA00022741"/>
    </source>
</evidence>
<keyword evidence="7 12" id="KW-0805">Transcription regulation</keyword>